<comment type="function">
    <text evidence="9">Methyltransferase involved in ribosomal biogenesis. Specifically catalyzes the N1-methylation of the pseudouridine corresponding to position 914 in M.jannaschii 16S rRNA.</text>
</comment>
<dbReference type="PANTHER" id="PTHR12636">
    <property type="entry name" value="NEP1/MRA1"/>
    <property type="match status" value="1"/>
</dbReference>
<accession>A0A0P9CUV7</accession>
<dbReference type="PANTHER" id="PTHR12636:SF5">
    <property type="entry name" value="RIBOSOMAL RNA SMALL SUBUNIT METHYLTRANSFERASE NEP1"/>
    <property type="match status" value="1"/>
</dbReference>
<gene>
    <name evidence="9" type="primary">nep1</name>
    <name evidence="11" type="ORF">AOG54_06220</name>
    <name evidence="10" type="ORF">SE19_04130</name>
</gene>
<dbReference type="EC" id="2.1.1.-" evidence="9"/>
<keyword evidence="12" id="KW-1185">Reference proteome</keyword>
<dbReference type="OrthoDB" id="7612at2157"/>
<comment type="caution">
    <text evidence="10">The sequence shown here is derived from an EMBL/GenBank/DDBJ whole genome shotgun (WGS) entry which is preliminary data.</text>
</comment>
<feature type="binding site" evidence="9">
    <location>
        <position position="176"/>
    </location>
    <ligand>
        <name>S-adenosyl-L-methionine</name>
        <dbReference type="ChEBI" id="CHEBI:59789"/>
    </ligand>
</feature>
<comment type="caution">
    <text evidence="9">Lacks conserved residue(s) required for the propagation of feature annotation.</text>
</comment>
<dbReference type="GO" id="GO:0070037">
    <property type="term" value="F:rRNA (pseudouridine) methyltransferase activity"/>
    <property type="evidence" value="ECO:0007669"/>
    <property type="project" value="UniProtKB-UniRule"/>
</dbReference>
<dbReference type="Gene3D" id="3.40.1280.10">
    <property type="match status" value="1"/>
</dbReference>
<keyword evidence="5 9" id="KW-0808">Transferase</keyword>
<protein>
    <recommendedName>
        <fullName evidence="9">Ribosomal RNA small subunit methyltransferase Nep1</fullName>
        <ecNumber evidence="9">2.1.1.-</ecNumber>
    </recommendedName>
    <alternativeName>
        <fullName evidence="9">16S rRNA (pseudouridine-N1-)-methyltransferase Nep1</fullName>
    </alternativeName>
</protein>
<reference evidence="10 13" key="1">
    <citation type="submission" date="2015-09" db="EMBL/GenBank/DDBJ databases">
        <title>Draft genome sequence of Acidiplasma aeolicum DSM 18409.</title>
        <authorList>
            <person name="Hemp J."/>
        </authorList>
    </citation>
    <scope>NUCLEOTIDE SEQUENCE [LARGE SCALE GENOMIC DNA]</scope>
    <source>
        <strain evidence="10 13">V</strain>
    </source>
</reference>
<dbReference type="AlphaFoldDB" id="A0A0P9CUV7"/>
<comment type="subunit">
    <text evidence="9">Homodimer.</text>
</comment>
<keyword evidence="6 9" id="KW-0949">S-adenosyl-L-methionine</keyword>
<evidence type="ECO:0000313" key="13">
    <source>
        <dbReference type="Proteomes" id="UP000050515"/>
    </source>
</evidence>
<dbReference type="CDD" id="cd18088">
    <property type="entry name" value="Nep1-like"/>
    <property type="match status" value="1"/>
</dbReference>
<evidence type="ECO:0000313" key="12">
    <source>
        <dbReference type="Proteomes" id="UP000050320"/>
    </source>
</evidence>
<dbReference type="InterPro" id="IPR029028">
    <property type="entry name" value="Alpha/beta_knot_MTases"/>
</dbReference>
<keyword evidence="7 9" id="KW-0699">rRNA-binding</keyword>
<dbReference type="InterPro" id="IPR005304">
    <property type="entry name" value="Rbsml_bgen_MeTrfase_EMG1/NEP1"/>
</dbReference>
<evidence type="ECO:0000256" key="8">
    <source>
        <dbReference type="ARBA" id="ARBA00022884"/>
    </source>
</evidence>
<dbReference type="Pfam" id="PF03587">
    <property type="entry name" value="EMG1"/>
    <property type="match status" value="1"/>
</dbReference>
<dbReference type="GeneID" id="84222289"/>
<feature type="binding site" evidence="9">
    <location>
        <position position="181"/>
    </location>
    <ligand>
        <name>S-adenosyl-L-methionine</name>
        <dbReference type="ChEBI" id="CHEBI:59789"/>
    </ligand>
</feature>
<dbReference type="EMBL" id="LKBG01000269">
    <property type="protein sequence ID" value="KQB33894.1"/>
    <property type="molecule type" value="Genomic_DNA"/>
</dbReference>
<dbReference type="PATRIC" id="fig|507754.4.peg.251"/>
<keyword evidence="2 9" id="KW-0690">Ribosome biogenesis</keyword>
<keyword evidence="4 9" id="KW-0489">Methyltransferase</keyword>
<dbReference type="Proteomes" id="UP000050515">
    <property type="component" value="Unassembled WGS sequence"/>
</dbReference>
<dbReference type="GO" id="GO:0019843">
    <property type="term" value="F:rRNA binding"/>
    <property type="evidence" value="ECO:0007669"/>
    <property type="project" value="UniProtKB-UniRule"/>
</dbReference>
<dbReference type="RefSeq" id="WP_048101708.1">
    <property type="nucleotide sequence ID" value="NZ_JBBYJF010000011.1"/>
</dbReference>
<feature type="site" description="Interaction with substrate rRNA" evidence="9">
    <location>
        <position position="106"/>
    </location>
</feature>
<evidence type="ECO:0000256" key="4">
    <source>
        <dbReference type="ARBA" id="ARBA00022603"/>
    </source>
</evidence>
<dbReference type="SUPFAM" id="SSF75217">
    <property type="entry name" value="alpha/beta knot"/>
    <property type="match status" value="1"/>
</dbReference>
<sequence>MLNLVVADAELQLIPEQMLDDPAIKKIAAKNHKKPSEMLLDSNYMHTSIDKYFPGRSTRMGRPDIIYIFLEVAMESILNKRGLLRIYIHTKENKIIVINPDVSLPKSYNRFTGLIEDLFRKKEIKVGGKTLLSMENEDIISFLNNTGKNTVVLSPHGKFSNPSDIINMDNINVVIGGFSEGDYVTNLYDHFNSYSIFKDELTIWSVGMEIIAQFERFIKVL</sequence>
<dbReference type="InterPro" id="IPR023503">
    <property type="entry name" value="Ribosome_NEP1_arc"/>
</dbReference>
<keyword evidence="3 9" id="KW-0698">rRNA processing</keyword>
<evidence type="ECO:0000256" key="5">
    <source>
        <dbReference type="ARBA" id="ARBA00022679"/>
    </source>
</evidence>
<dbReference type="GO" id="GO:0070475">
    <property type="term" value="P:rRNA base methylation"/>
    <property type="evidence" value="ECO:0007669"/>
    <property type="project" value="InterPro"/>
</dbReference>
<organism evidence="10 13">
    <name type="scientific">Acidiplasma aeolicum</name>
    <dbReference type="NCBI Taxonomy" id="507754"/>
    <lineage>
        <taxon>Archaea</taxon>
        <taxon>Methanobacteriati</taxon>
        <taxon>Thermoplasmatota</taxon>
        <taxon>Thermoplasmata</taxon>
        <taxon>Thermoplasmatales</taxon>
        <taxon>Ferroplasmaceae</taxon>
        <taxon>Acidiplasma</taxon>
    </lineage>
</organism>
<feature type="binding site" evidence="9">
    <location>
        <begin position="196"/>
        <end position="201"/>
    </location>
    <ligand>
        <name>S-adenosyl-L-methionine</name>
        <dbReference type="ChEBI" id="CHEBI:59789"/>
    </ligand>
</feature>
<comment type="catalytic activity">
    <reaction evidence="9">
        <text>a pseudouridine in rRNA + S-adenosyl-L-methionine = an N(1)-methylpseudouridine in rRNA + S-adenosyl-L-homocysteine + H(+)</text>
        <dbReference type="Rhea" id="RHEA:46696"/>
        <dbReference type="Rhea" id="RHEA-COMP:11634"/>
        <dbReference type="Rhea" id="RHEA-COMP:13933"/>
        <dbReference type="ChEBI" id="CHEBI:15378"/>
        <dbReference type="ChEBI" id="CHEBI:57856"/>
        <dbReference type="ChEBI" id="CHEBI:59789"/>
        <dbReference type="ChEBI" id="CHEBI:65314"/>
        <dbReference type="ChEBI" id="CHEBI:74890"/>
    </reaction>
</comment>
<evidence type="ECO:0000256" key="2">
    <source>
        <dbReference type="ARBA" id="ARBA00022517"/>
    </source>
</evidence>
<dbReference type="HAMAP" id="MF_00554">
    <property type="entry name" value="NEP1"/>
    <property type="match status" value="1"/>
</dbReference>
<evidence type="ECO:0000256" key="9">
    <source>
        <dbReference type="HAMAP-Rule" id="MF_00554"/>
    </source>
</evidence>
<evidence type="ECO:0000256" key="7">
    <source>
        <dbReference type="ARBA" id="ARBA00022730"/>
    </source>
</evidence>
<evidence type="ECO:0000256" key="3">
    <source>
        <dbReference type="ARBA" id="ARBA00022552"/>
    </source>
</evidence>
<dbReference type="EMBL" id="LJCQ01000187">
    <property type="protein sequence ID" value="KPV46747.1"/>
    <property type="molecule type" value="Genomic_DNA"/>
</dbReference>
<evidence type="ECO:0000256" key="6">
    <source>
        <dbReference type="ARBA" id="ARBA00022691"/>
    </source>
</evidence>
<feature type="site" description="Stabilizes Arg-xx" evidence="9">
    <location>
        <position position="64"/>
    </location>
</feature>
<feature type="site" description="Interaction with substrate rRNA" evidence="9">
    <location>
        <position position="62"/>
    </location>
</feature>
<name>A0A0P9CUV7_9ARCH</name>
<evidence type="ECO:0000313" key="10">
    <source>
        <dbReference type="EMBL" id="KPV46747.1"/>
    </source>
</evidence>
<dbReference type="InterPro" id="IPR029026">
    <property type="entry name" value="tRNA_m1G_MTases_N"/>
</dbReference>
<dbReference type="Proteomes" id="UP000050320">
    <property type="component" value="Unassembled WGS sequence"/>
</dbReference>
<comment type="similarity">
    <text evidence="1 9">Belongs to the class IV-like SAM-binding methyltransferase superfamily. RNA methyltransferase NEP1 family.</text>
</comment>
<evidence type="ECO:0000313" key="11">
    <source>
        <dbReference type="EMBL" id="KQB33894.1"/>
    </source>
</evidence>
<evidence type="ECO:0000256" key="1">
    <source>
        <dbReference type="ARBA" id="ARBA00008115"/>
    </source>
</evidence>
<keyword evidence="8 9" id="KW-0694">RNA-binding</keyword>
<proteinExistence type="inferred from homology"/>
<reference evidence="11 12" key="2">
    <citation type="submission" date="2015-09" db="EMBL/GenBank/DDBJ databases">
        <title>Heavy metals and arsenic resistance mechanisms in polyextremophilic archaea of the family Ferroplasmaceae.</title>
        <authorList>
            <person name="Bulaev A.G."/>
            <person name="Kanygina A.V."/>
        </authorList>
    </citation>
    <scope>NUCLEOTIDE SEQUENCE [LARGE SCALE GENOMIC DNA]</scope>
    <source>
        <strain evidence="11 12">VT</strain>
    </source>
</reference>
<feature type="site" description="Interaction with substrate rRNA" evidence="9">
    <location>
        <position position="110"/>
    </location>
</feature>